<feature type="non-terminal residue" evidence="1">
    <location>
        <position position="1"/>
    </location>
</feature>
<name>A0ACA9MEY2_9GLOM</name>
<keyword evidence="2" id="KW-1185">Reference proteome</keyword>
<proteinExistence type="predicted"/>
<protein>
    <submittedName>
        <fullName evidence="1">663_t:CDS:1</fullName>
    </submittedName>
</protein>
<evidence type="ECO:0000313" key="1">
    <source>
        <dbReference type="EMBL" id="CAG8585169.1"/>
    </source>
</evidence>
<organism evidence="1 2">
    <name type="scientific">Scutellospora calospora</name>
    <dbReference type="NCBI Taxonomy" id="85575"/>
    <lineage>
        <taxon>Eukaryota</taxon>
        <taxon>Fungi</taxon>
        <taxon>Fungi incertae sedis</taxon>
        <taxon>Mucoromycota</taxon>
        <taxon>Glomeromycotina</taxon>
        <taxon>Glomeromycetes</taxon>
        <taxon>Diversisporales</taxon>
        <taxon>Gigasporaceae</taxon>
        <taxon>Scutellospora</taxon>
    </lineage>
</organism>
<evidence type="ECO:0000313" key="2">
    <source>
        <dbReference type="Proteomes" id="UP000789860"/>
    </source>
</evidence>
<sequence length="131" mass="15449">WHKLITKYSKTAGYLNSSFILAKKDVGIKLKKIQDSDLDKQPYINAHSRQLNKNYLSCSKFLSMYQIIKLHKDDAVHTAVETSDDDRENFDSNKVENLIKRHQKRWPSTNRKAVQNNYEKYEAIRYYASTC</sequence>
<comment type="caution">
    <text evidence="1">The sequence shown here is derived from an EMBL/GenBank/DDBJ whole genome shotgun (WGS) entry which is preliminary data.</text>
</comment>
<accession>A0ACA9MEY2</accession>
<feature type="non-terminal residue" evidence="1">
    <location>
        <position position="131"/>
    </location>
</feature>
<dbReference type="Proteomes" id="UP000789860">
    <property type="component" value="Unassembled WGS sequence"/>
</dbReference>
<reference evidence="1" key="1">
    <citation type="submission" date="2021-06" db="EMBL/GenBank/DDBJ databases">
        <authorList>
            <person name="Kallberg Y."/>
            <person name="Tangrot J."/>
            <person name="Rosling A."/>
        </authorList>
    </citation>
    <scope>NUCLEOTIDE SEQUENCE</scope>
    <source>
        <strain evidence="1">AU212A</strain>
    </source>
</reference>
<dbReference type="EMBL" id="CAJVPM010011973">
    <property type="protein sequence ID" value="CAG8585169.1"/>
    <property type="molecule type" value="Genomic_DNA"/>
</dbReference>
<gene>
    <name evidence="1" type="ORF">SCALOS_LOCUS6359</name>
</gene>